<dbReference type="EMBL" id="BNEA01000015">
    <property type="protein sequence ID" value="GHI52969.1"/>
    <property type="molecule type" value="Genomic_DNA"/>
</dbReference>
<comment type="caution">
    <text evidence="1">The sequence shown here is derived from an EMBL/GenBank/DDBJ whole genome shotgun (WGS) entry which is preliminary data.</text>
</comment>
<proteinExistence type="predicted"/>
<keyword evidence="2" id="KW-1185">Reference proteome</keyword>
<name>A0ABQ3RAS7_STRRR</name>
<evidence type="ECO:0000313" key="1">
    <source>
        <dbReference type="EMBL" id="GHI52969.1"/>
    </source>
</evidence>
<evidence type="ECO:0000313" key="2">
    <source>
        <dbReference type="Proteomes" id="UP000646738"/>
    </source>
</evidence>
<sequence>MRAGWGRLVSMGFDVIVIPCALHKWNRGFRVRMTRGSGEEDLARRPKTTAGTVGADFRSLTPGSLSLLPGGNVLTCATASAWHTDCGPRCAGCGVGLANTTD</sequence>
<accession>A0ABQ3RAS7</accession>
<gene>
    <name evidence="1" type="ORF">Srubr_28150</name>
</gene>
<organism evidence="1 2">
    <name type="scientific">Streptomyces rubradiris</name>
    <name type="common">Streptomyces achromogenes subsp. rubradiris</name>
    <dbReference type="NCBI Taxonomy" id="285531"/>
    <lineage>
        <taxon>Bacteria</taxon>
        <taxon>Bacillati</taxon>
        <taxon>Actinomycetota</taxon>
        <taxon>Actinomycetes</taxon>
        <taxon>Kitasatosporales</taxon>
        <taxon>Streptomycetaceae</taxon>
        <taxon>Streptomyces</taxon>
    </lineage>
</organism>
<protein>
    <submittedName>
        <fullName evidence="1">Uncharacterized protein</fullName>
    </submittedName>
</protein>
<dbReference type="Proteomes" id="UP000646738">
    <property type="component" value="Unassembled WGS sequence"/>
</dbReference>
<reference evidence="2" key="1">
    <citation type="submission" date="2023-07" db="EMBL/GenBank/DDBJ databases">
        <title>Whole genome shotgun sequence of Streptomyces achromogenes subsp. rubradiris NBRC 14000.</title>
        <authorList>
            <person name="Komaki H."/>
            <person name="Tamura T."/>
        </authorList>
    </citation>
    <scope>NUCLEOTIDE SEQUENCE [LARGE SCALE GENOMIC DNA]</scope>
    <source>
        <strain evidence="2">NBRC 14000</strain>
    </source>
</reference>